<dbReference type="EnsemblMetazoa" id="XM_038021440.1">
    <property type="protein sequence ID" value="XP_037877368.1"/>
    <property type="gene ID" value="LOC119630909"/>
</dbReference>
<accession>A0A8R2RC62</accession>
<reference evidence="2" key="2">
    <citation type="submission" date="2022-06" db="UniProtKB">
        <authorList>
            <consortium name="EnsemblMetazoa"/>
        </authorList>
    </citation>
    <scope>IDENTIFICATION</scope>
    <source>
        <strain evidence="2">p50T (Dazao)</strain>
    </source>
</reference>
<evidence type="ECO:0000256" key="1">
    <source>
        <dbReference type="SAM" id="MobiDB-lite"/>
    </source>
</evidence>
<proteinExistence type="predicted"/>
<name>A0A8R2RC62_BOMMO</name>
<feature type="region of interest" description="Disordered" evidence="1">
    <location>
        <begin position="28"/>
        <end position="50"/>
    </location>
</feature>
<evidence type="ECO:0000313" key="2">
    <source>
        <dbReference type="EnsemblMetazoa" id="XP_037877368.1"/>
    </source>
</evidence>
<reference evidence="3" key="1">
    <citation type="journal article" date="2008" name="Insect Biochem. Mol. Biol.">
        <title>The genome of a lepidopteran model insect, the silkworm Bombyx mori.</title>
        <authorList>
            <consortium name="International Silkworm Genome Consortium"/>
        </authorList>
    </citation>
    <scope>NUCLEOTIDE SEQUENCE [LARGE SCALE GENOMIC DNA]</scope>
    <source>
        <strain evidence="3">p50T</strain>
    </source>
</reference>
<protein>
    <submittedName>
        <fullName evidence="2">Uncharacterized protein</fullName>
    </submittedName>
</protein>
<dbReference type="Proteomes" id="UP000005204">
    <property type="component" value="Unassembled WGS sequence"/>
</dbReference>
<keyword evidence="3" id="KW-1185">Reference proteome</keyword>
<dbReference type="AlphaFoldDB" id="A0A8R2RC62"/>
<evidence type="ECO:0000313" key="3">
    <source>
        <dbReference type="Proteomes" id="UP000005204"/>
    </source>
</evidence>
<sequence>MELAGPSVEGLSPRFDCDKIPERKETIKKLSVSSEVENNPGKENTGLPTDDCSVNMVDKFKLHIQHTSSFYQLFRTYPNRYSEKETVNTEEIQRVSRTQWKIM</sequence>
<organism evidence="2 3">
    <name type="scientific">Bombyx mori</name>
    <name type="common">Silk moth</name>
    <dbReference type="NCBI Taxonomy" id="7091"/>
    <lineage>
        <taxon>Eukaryota</taxon>
        <taxon>Metazoa</taxon>
        <taxon>Ecdysozoa</taxon>
        <taxon>Arthropoda</taxon>
        <taxon>Hexapoda</taxon>
        <taxon>Insecta</taxon>
        <taxon>Pterygota</taxon>
        <taxon>Neoptera</taxon>
        <taxon>Endopterygota</taxon>
        <taxon>Lepidoptera</taxon>
        <taxon>Glossata</taxon>
        <taxon>Ditrysia</taxon>
        <taxon>Bombycoidea</taxon>
        <taxon>Bombycidae</taxon>
        <taxon>Bombycinae</taxon>
        <taxon>Bombyx</taxon>
    </lineage>
</organism>